<organism evidence="2 3">
    <name type="scientific">Pseudogemmobacter faecipullorum</name>
    <dbReference type="NCBI Taxonomy" id="2755041"/>
    <lineage>
        <taxon>Bacteria</taxon>
        <taxon>Pseudomonadati</taxon>
        <taxon>Pseudomonadota</taxon>
        <taxon>Alphaproteobacteria</taxon>
        <taxon>Rhodobacterales</taxon>
        <taxon>Paracoccaceae</taxon>
        <taxon>Pseudogemmobacter</taxon>
    </lineage>
</organism>
<keyword evidence="1" id="KW-1133">Transmembrane helix</keyword>
<gene>
    <name evidence="2" type="ORF">H0485_15150</name>
</gene>
<keyword evidence="1" id="KW-0812">Transmembrane</keyword>
<protein>
    <submittedName>
        <fullName evidence="2">Uncharacterized protein</fullName>
    </submittedName>
</protein>
<feature type="transmembrane region" description="Helical" evidence="1">
    <location>
        <begin position="29"/>
        <end position="47"/>
    </location>
</feature>
<sequence length="56" mass="5972">MKTGIGIFATLVSVQMLLSTIKAFSASMLLAGLIGIGIGALITKSGFTRKWYRHNS</sequence>
<proteinExistence type="predicted"/>
<reference evidence="2 3" key="1">
    <citation type="submission" date="2020-07" db="EMBL/GenBank/DDBJ databases">
        <title>Pseudogemmobacter sp. nov., isolated from poultry manure in Taiwan.</title>
        <authorList>
            <person name="Lin S.-Y."/>
            <person name="Tang Y.-S."/>
            <person name="Young C.-C."/>
        </authorList>
    </citation>
    <scope>NUCLEOTIDE SEQUENCE [LARGE SCALE GENOMIC DNA]</scope>
    <source>
        <strain evidence="2 3">CC-YST710</strain>
    </source>
</reference>
<keyword evidence="1" id="KW-0472">Membrane</keyword>
<name>A0ABS8CPL8_9RHOB</name>
<keyword evidence="3" id="KW-1185">Reference proteome</keyword>
<comment type="caution">
    <text evidence="2">The sequence shown here is derived from an EMBL/GenBank/DDBJ whole genome shotgun (WGS) entry which is preliminary data.</text>
</comment>
<dbReference type="Proteomes" id="UP001198571">
    <property type="component" value="Unassembled WGS sequence"/>
</dbReference>
<dbReference type="EMBL" id="JACDXX010000015">
    <property type="protein sequence ID" value="MCB5411327.1"/>
    <property type="molecule type" value="Genomic_DNA"/>
</dbReference>
<dbReference type="RefSeq" id="WP_226936800.1">
    <property type="nucleotide sequence ID" value="NZ_JACDXX010000015.1"/>
</dbReference>
<evidence type="ECO:0000313" key="2">
    <source>
        <dbReference type="EMBL" id="MCB5411327.1"/>
    </source>
</evidence>
<evidence type="ECO:0000313" key="3">
    <source>
        <dbReference type="Proteomes" id="UP001198571"/>
    </source>
</evidence>
<evidence type="ECO:0000256" key="1">
    <source>
        <dbReference type="SAM" id="Phobius"/>
    </source>
</evidence>
<accession>A0ABS8CPL8</accession>